<accession>A0A2U1TRK4</accession>
<comment type="caution">
    <text evidence="2">The sequence shown here is derived from an EMBL/GenBank/DDBJ whole genome shotgun (WGS) entry which is preliminary data.</text>
</comment>
<feature type="transmembrane region" description="Helical" evidence="1">
    <location>
        <begin position="182"/>
        <end position="199"/>
    </location>
</feature>
<feature type="transmembrane region" description="Helical" evidence="1">
    <location>
        <begin position="102"/>
        <end position="125"/>
    </location>
</feature>
<reference evidence="2 3" key="1">
    <citation type="submission" date="2018-04" db="EMBL/GenBank/DDBJ databases">
        <title>Brenneria corticis sp.nov.</title>
        <authorList>
            <person name="Li Y."/>
        </authorList>
    </citation>
    <scope>NUCLEOTIDE SEQUENCE [LARGE SCALE GENOMIC DNA]</scope>
    <source>
        <strain evidence="2 3">LMG 27715</strain>
    </source>
</reference>
<feature type="transmembrane region" description="Helical" evidence="1">
    <location>
        <begin position="12"/>
        <end position="36"/>
    </location>
</feature>
<protein>
    <submittedName>
        <fullName evidence="2">Uncharacterized protein</fullName>
    </submittedName>
</protein>
<evidence type="ECO:0000313" key="3">
    <source>
        <dbReference type="Proteomes" id="UP000245138"/>
    </source>
</evidence>
<proteinExistence type="predicted"/>
<gene>
    <name evidence="2" type="ORF">B4923_11890</name>
</gene>
<dbReference type="RefSeq" id="WP_109054582.1">
    <property type="nucleotide sequence ID" value="NZ_QDKJ01000008.1"/>
</dbReference>
<name>A0A2U1TRK4_9GAMM</name>
<feature type="transmembrane region" description="Helical" evidence="1">
    <location>
        <begin position="48"/>
        <end position="66"/>
    </location>
</feature>
<keyword evidence="3" id="KW-1185">Reference proteome</keyword>
<dbReference type="AlphaFoldDB" id="A0A2U1TRK4"/>
<sequence length="210" mass="23406">MSKDVAVIVHSLIFSLMLAVVVGLISLLIFVDIVVLKNSVGEISVTEFAQELFLLLTGGLFLNMASKSAACRGGYLLIAGFFFCLFIREIDFFLDYLAHGSWFYFAMLCAIGCIVYALMSIKSTIAGLAHFFQHPSYGYMVCGLLSVLVFSRLIGMNKLWLTLMDEGYVRTVKNLAEESAELFGYTLCLISGVFYYRSVRHDEKNSPMVS</sequence>
<dbReference type="EMBL" id="QDKJ01000008">
    <property type="protein sequence ID" value="PWC12002.1"/>
    <property type="molecule type" value="Genomic_DNA"/>
</dbReference>
<organism evidence="2 3">
    <name type="scientific">Brenneria roseae subsp. americana</name>
    <dbReference type="NCBI Taxonomy" id="1508507"/>
    <lineage>
        <taxon>Bacteria</taxon>
        <taxon>Pseudomonadati</taxon>
        <taxon>Pseudomonadota</taxon>
        <taxon>Gammaproteobacteria</taxon>
        <taxon>Enterobacterales</taxon>
        <taxon>Pectobacteriaceae</taxon>
        <taxon>Brenneria</taxon>
    </lineage>
</organism>
<evidence type="ECO:0000256" key="1">
    <source>
        <dbReference type="SAM" id="Phobius"/>
    </source>
</evidence>
<evidence type="ECO:0000313" key="2">
    <source>
        <dbReference type="EMBL" id="PWC12002.1"/>
    </source>
</evidence>
<feature type="transmembrane region" description="Helical" evidence="1">
    <location>
        <begin position="73"/>
        <end position="90"/>
    </location>
</feature>
<dbReference type="OrthoDB" id="1425700at2"/>
<keyword evidence="1" id="KW-0812">Transmembrane</keyword>
<feature type="transmembrane region" description="Helical" evidence="1">
    <location>
        <begin position="137"/>
        <end position="155"/>
    </location>
</feature>
<dbReference type="Proteomes" id="UP000245138">
    <property type="component" value="Unassembled WGS sequence"/>
</dbReference>
<keyword evidence="1" id="KW-1133">Transmembrane helix</keyword>
<keyword evidence="1" id="KW-0472">Membrane</keyword>